<feature type="compositionally biased region" description="Basic and acidic residues" evidence="6">
    <location>
        <begin position="282"/>
        <end position="293"/>
    </location>
</feature>
<dbReference type="AlphaFoldDB" id="A0A4U2YT72"/>
<dbReference type="EMBL" id="SZPY01000001">
    <property type="protein sequence ID" value="TKI64370.1"/>
    <property type="molecule type" value="Genomic_DNA"/>
</dbReference>
<feature type="region of interest" description="Disordered" evidence="6">
    <location>
        <begin position="241"/>
        <end position="319"/>
    </location>
</feature>
<evidence type="ECO:0000256" key="7">
    <source>
        <dbReference type="SAM" id="SignalP"/>
    </source>
</evidence>
<evidence type="ECO:0000256" key="1">
    <source>
        <dbReference type="ARBA" id="ARBA00007074"/>
    </source>
</evidence>
<proteinExistence type="inferred from homology"/>
<name>A0A4U2YT72_9ACTN</name>
<feature type="compositionally biased region" description="Pro residues" evidence="6">
    <location>
        <begin position="265"/>
        <end position="281"/>
    </location>
</feature>
<keyword evidence="3" id="KW-0378">Hydrolase</keyword>
<accession>A0A4U2YT72</accession>
<dbReference type="GO" id="GO:0008234">
    <property type="term" value="F:cysteine-type peptidase activity"/>
    <property type="evidence" value="ECO:0007669"/>
    <property type="project" value="UniProtKB-KW"/>
</dbReference>
<organism evidence="9 10">
    <name type="scientific">Nocardioides jishulii</name>
    <dbReference type="NCBI Taxonomy" id="2575440"/>
    <lineage>
        <taxon>Bacteria</taxon>
        <taxon>Bacillati</taxon>
        <taxon>Actinomycetota</taxon>
        <taxon>Actinomycetes</taxon>
        <taxon>Propionibacteriales</taxon>
        <taxon>Nocardioidaceae</taxon>
        <taxon>Nocardioides</taxon>
    </lineage>
</organism>
<dbReference type="Pfam" id="PF00877">
    <property type="entry name" value="NLPC_P60"/>
    <property type="match status" value="1"/>
</dbReference>
<dbReference type="PROSITE" id="PS51935">
    <property type="entry name" value="NLPC_P60"/>
    <property type="match status" value="1"/>
</dbReference>
<comment type="similarity">
    <text evidence="1">Belongs to the peptidase C40 family.</text>
</comment>
<evidence type="ECO:0000256" key="6">
    <source>
        <dbReference type="SAM" id="MobiDB-lite"/>
    </source>
</evidence>
<keyword evidence="7" id="KW-0732">Signal</keyword>
<evidence type="ECO:0000256" key="4">
    <source>
        <dbReference type="ARBA" id="ARBA00022807"/>
    </source>
</evidence>
<feature type="domain" description="NlpC/P60" evidence="8">
    <location>
        <begin position="319"/>
        <end position="439"/>
    </location>
</feature>
<gene>
    <name evidence="9" type="ORF">FC770_04310</name>
</gene>
<evidence type="ECO:0000256" key="3">
    <source>
        <dbReference type="ARBA" id="ARBA00022801"/>
    </source>
</evidence>
<dbReference type="InterPro" id="IPR000064">
    <property type="entry name" value="NLP_P60_dom"/>
</dbReference>
<protein>
    <submittedName>
        <fullName evidence="9">NlpC/P60 family protein</fullName>
    </submittedName>
</protein>
<keyword evidence="10" id="KW-1185">Reference proteome</keyword>
<keyword evidence="5" id="KW-0175">Coiled coil</keyword>
<evidence type="ECO:0000259" key="8">
    <source>
        <dbReference type="PROSITE" id="PS51935"/>
    </source>
</evidence>
<dbReference type="InterPro" id="IPR051794">
    <property type="entry name" value="PG_Endopeptidase_C40"/>
</dbReference>
<evidence type="ECO:0000313" key="9">
    <source>
        <dbReference type="EMBL" id="TKI64370.1"/>
    </source>
</evidence>
<evidence type="ECO:0000313" key="10">
    <source>
        <dbReference type="Proteomes" id="UP000307808"/>
    </source>
</evidence>
<comment type="caution">
    <text evidence="9">The sequence shown here is derived from an EMBL/GenBank/DDBJ whole genome shotgun (WGS) entry which is preliminary data.</text>
</comment>
<keyword evidence="2" id="KW-0645">Protease</keyword>
<reference evidence="9 10" key="1">
    <citation type="submission" date="2019-04" db="EMBL/GenBank/DDBJ databases">
        <authorList>
            <person name="Dong K."/>
        </authorList>
    </citation>
    <scope>NUCLEOTIDE SEQUENCE [LARGE SCALE GENOMIC DNA]</scope>
    <source>
        <strain evidence="10">dk3543</strain>
    </source>
</reference>
<evidence type="ECO:0000256" key="2">
    <source>
        <dbReference type="ARBA" id="ARBA00022670"/>
    </source>
</evidence>
<feature type="compositionally biased region" description="Basic and acidic residues" evidence="6">
    <location>
        <begin position="243"/>
        <end position="264"/>
    </location>
</feature>
<dbReference type="InterPro" id="IPR038765">
    <property type="entry name" value="Papain-like_cys_pep_sf"/>
</dbReference>
<dbReference type="PANTHER" id="PTHR47359">
    <property type="entry name" value="PEPTIDOGLYCAN DL-ENDOPEPTIDASE CWLO"/>
    <property type="match status" value="1"/>
</dbReference>
<evidence type="ECO:0000256" key="5">
    <source>
        <dbReference type="SAM" id="Coils"/>
    </source>
</evidence>
<dbReference type="GO" id="GO:0006508">
    <property type="term" value="P:proteolysis"/>
    <property type="evidence" value="ECO:0007669"/>
    <property type="project" value="UniProtKB-KW"/>
</dbReference>
<dbReference type="SUPFAM" id="SSF54001">
    <property type="entry name" value="Cysteine proteinases"/>
    <property type="match status" value="1"/>
</dbReference>
<feature type="compositionally biased region" description="Pro residues" evidence="6">
    <location>
        <begin position="294"/>
        <end position="317"/>
    </location>
</feature>
<dbReference type="OrthoDB" id="5177647at2"/>
<keyword evidence="4" id="KW-0788">Thiol protease</keyword>
<feature type="chain" id="PRO_5020740653" evidence="7">
    <location>
        <begin position="27"/>
        <end position="439"/>
    </location>
</feature>
<dbReference type="RefSeq" id="WP_137064831.1">
    <property type="nucleotide sequence ID" value="NZ_SZPY01000001.1"/>
</dbReference>
<dbReference type="Proteomes" id="UP000307808">
    <property type="component" value="Unassembled WGS sequence"/>
</dbReference>
<dbReference type="PANTHER" id="PTHR47359:SF3">
    <property type="entry name" value="NLP_P60 DOMAIN-CONTAINING PROTEIN-RELATED"/>
    <property type="match status" value="1"/>
</dbReference>
<feature type="coiled-coil region" evidence="5">
    <location>
        <begin position="169"/>
        <end position="196"/>
    </location>
</feature>
<sequence length="439" mass="46105">MRLRHTLAAGLAVALVSGLTGAVSWADEPPSQGEVEAAESAARSKARAVAGVKADLAVANARLETSAVAAAQAAEAYNGALWQLEEAKAAAMDARAAADAAATGVRRQQRAYGDALVRSYQSSPEIAGVAAVLESDGIQAFVQQRVTMDNAVGALEGRYDQFRASATVAELSSRQAETAEAEAAALEKKSRTLRDAAAGAATTALAEAEAIAARKTELIAELATLEGISVELATRRQQALEAKAAEEAEEARRREQQREQERQPDPAPAPQPTPQPTPSPKPEPKPAPSDEPRPTPAPAPAPKPQPKPDPAPVPAPAPAKGAAAAANYAAAQLGEPYVWGAAGPNSWDCSGLTMKAWAAGGKSLPHWSVGQYRATTPIKASNLRKGDLVFWSNTSNPDTIFHVALYVGDGQIIHAPRTGRPVVRESMYYWRSPNFFTRP</sequence>
<feature type="signal peptide" evidence="7">
    <location>
        <begin position="1"/>
        <end position="26"/>
    </location>
</feature>
<dbReference type="Gene3D" id="3.90.1720.10">
    <property type="entry name" value="endopeptidase domain like (from Nostoc punctiforme)"/>
    <property type="match status" value="1"/>
</dbReference>